<feature type="domain" description="HTH LytTR-type" evidence="1">
    <location>
        <begin position="41"/>
        <end position="145"/>
    </location>
</feature>
<dbReference type="OrthoDB" id="9808614at2"/>
<dbReference type="EMBL" id="FNJW01000008">
    <property type="protein sequence ID" value="SDQ24029.1"/>
    <property type="molecule type" value="Genomic_DNA"/>
</dbReference>
<dbReference type="Gene3D" id="2.40.50.1020">
    <property type="entry name" value="LytTr DNA-binding domain"/>
    <property type="match status" value="1"/>
</dbReference>
<dbReference type="GO" id="GO:0003677">
    <property type="term" value="F:DNA binding"/>
    <property type="evidence" value="ECO:0007669"/>
    <property type="project" value="UniProtKB-KW"/>
</dbReference>
<reference evidence="3" key="1">
    <citation type="submission" date="2016-10" db="EMBL/GenBank/DDBJ databases">
        <authorList>
            <person name="Varghese N."/>
            <person name="Submissions S."/>
        </authorList>
    </citation>
    <scope>NUCLEOTIDE SEQUENCE [LARGE SCALE GENOMIC DNA]</scope>
    <source>
        <strain evidence="3">MPL-11</strain>
    </source>
</reference>
<dbReference type="Pfam" id="PF04397">
    <property type="entry name" value="LytTR"/>
    <property type="match status" value="1"/>
</dbReference>
<evidence type="ECO:0000313" key="3">
    <source>
        <dbReference type="Proteomes" id="UP000199481"/>
    </source>
</evidence>
<dbReference type="PROSITE" id="PS50930">
    <property type="entry name" value="HTH_LYTTR"/>
    <property type="match status" value="1"/>
</dbReference>
<keyword evidence="3" id="KW-1185">Reference proteome</keyword>
<sequence>MKLILQEDKSLKETIIDITYSVLDWRVQKVIEIAEMGTVQLEGAKEEHIYLLDSSEIFYIESVDNTSFLYTESEVFENKEKLYALENILKNSTFIRINKSTILNMNYLQSVHPLPNYRLEANLKNGEKLIISRHYMKDIKQYTKL</sequence>
<dbReference type="SMART" id="SM00850">
    <property type="entry name" value="LytTR"/>
    <property type="match status" value="1"/>
</dbReference>
<proteinExistence type="predicted"/>
<dbReference type="GO" id="GO:0000156">
    <property type="term" value="F:phosphorelay response regulator activity"/>
    <property type="evidence" value="ECO:0007669"/>
    <property type="project" value="InterPro"/>
</dbReference>
<name>A0A1H0Z995_9LACT</name>
<dbReference type="InterPro" id="IPR007492">
    <property type="entry name" value="LytTR_DNA-bd_dom"/>
</dbReference>
<dbReference type="AlphaFoldDB" id="A0A1H0Z995"/>
<evidence type="ECO:0000259" key="1">
    <source>
        <dbReference type="PROSITE" id="PS50930"/>
    </source>
</evidence>
<gene>
    <name evidence="2" type="ORF">SAMN04487752_1390</name>
</gene>
<dbReference type="InterPro" id="IPR046947">
    <property type="entry name" value="LytR-like"/>
</dbReference>
<accession>A0A1H0Z995</accession>
<dbReference type="Proteomes" id="UP000199481">
    <property type="component" value="Unassembled WGS sequence"/>
</dbReference>
<dbReference type="PANTHER" id="PTHR37299:SF4">
    <property type="entry name" value="TRANSCRIPTIONAL REGULATOR"/>
    <property type="match status" value="1"/>
</dbReference>
<protein>
    <submittedName>
        <fullName evidence="2">LytTr DNA-binding domain-containing protein</fullName>
    </submittedName>
</protein>
<evidence type="ECO:0000313" key="2">
    <source>
        <dbReference type="EMBL" id="SDQ24029.1"/>
    </source>
</evidence>
<dbReference type="PANTHER" id="PTHR37299">
    <property type="entry name" value="TRANSCRIPTIONAL REGULATOR-RELATED"/>
    <property type="match status" value="1"/>
</dbReference>
<dbReference type="RefSeq" id="WP_035020331.1">
    <property type="nucleotide sequence ID" value="NZ_CP084916.1"/>
</dbReference>
<organism evidence="2 3">
    <name type="scientific">Carnobacterium viridans</name>
    <dbReference type="NCBI Taxonomy" id="174587"/>
    <lineage>
        <taxon>Bacteria</taxon>
        <taxon>Bacillati</taxon>
        <taxon>Bacillota</taxon>
        <taxon>Bacilli</taxon>
        <taxon>Lactobacillales</taxon>
        <taxon>Carnobacteriaceae</taxon>
        <taxon>Carnobacterium</taxon>
    </lineage>
</organism>
<keyword evidence="2" id="KW-0238">DNA-binding</keyword>